<feature type="transmembrane region" description="Helical" evidence="1">
    <location>
        <begin position="43"/>
        <end position="67"/>
    </location>
</feature>
<dbReference type="EMBL" id="NJGD01000037">
    <property type="protein sequence ID" value="PJR08775.1"/>
    <property type="molecule type" value="Genomic_DNA"/>
</dbReference>
<dbReference type="AlphaFoldDB" id="A0A2J0YT51"/>
<evidence type="ECO:0000256" key="1">
    <source>
        <dbReference type="SAM" id="Phobius"/>
    </source>
</evidence>
<organism evidence="2 3">
    <name type="scientific">Rhizobium meliloti</name>
    <name type="common">Ensifer meliloti</name>
    <name type="synonym">Sinorhizobium meliloti</name>
    <dbReference type="NCBI Taxonomy" id="382"/>
    <lineage>
        <taxon>Bacteria</taxon>
        <taxon>Pseudomonadati</taxon>
        <taxon>Pseudomonadota</taxon>
        <taxon>Alphaproteobacteria</taxon>
        <taxon>Hyphomicrobiales</taxon>
        <taxon>Rhizobiaceae</taxon>
        <taxon>Sinorhizobium/Ensifer group</taxon>
        <taxon>Sinorhizobium</taxon>
    </lineage>
</organism>
<comment type="caution">
    <text evidence="2">The sequence shown here is derived from an EMBL/GenBank/DDBJ whole genome shotgun (WGS) entry which is preliminary data.</text>
</comment>
<evidence type="ECO:0000313" key="3">
    <source>
        <dbReference type="Proteomes" id="UP000231987"/>
    </source>
</evidence>
<evidence type="ECO:0000313" key="2">
    <source>
        <dbReference type="EMBL" id="PJR08775.1"/>
    </source>
</evidence>
<accession>A0A2J0YT51</accession>
<dbReference type="Proteomes" id="UP000231987">
    <property type="component" value="Unassembled WGS sequence"/>
</dbReference>
<keyword evidence="1" id="KW-0812">Transmembrane</keyword>
<gene>
    <name evidence="2" type="ORF">CEJ86_32405</name>
</gene>
<keyword evidence="1" id="KW-0472">Membrane</keyword>
<protein>
    <submittedName>
        <fullName evidence="2">Uncharacterized protein</fullName>
    </submittedName>
</protein>
<sequence>MVALGMALVGIFFLGPICAVHLCEPFLETASRVDVSTLVAHSWAHFIGQFCNIAHAISLVALFNALLRMHQRGK</sequence>
<keyword evidence="1" id="KW-1133">Transmembrane helix</keyword>
<proteinExistence type="predicted"/>
<name>A0A2J0YT51_RHIML</name>
<reference evidence="2 3" key="1">
    <citation type="submission" date="2017-06" db="EMBL/GenBank/DDBJ databases">
        <title>Ensifer strains isolated from leguminous trees and herbs display diverse denitrification phenotypes with some acting as strong N2O sinks.</title>
        <authorList>
            <person name="Woliy K."/>
            <person name="Mania D."/>
            <person name="Bakken L.R."/>
            <person name="Frostegard A."/>
        </authorList>
    </citation>
    <scope>NUCLEOTIDE SEQUENCE [LARGE SCALE GENOMIC DNA]</scope>
    <source>
        <strain evidence="2 3">AC50a</strain>
    </source>
</reference>